<dbReference type="Proteomes" id="UP000430466">
    <property type="component" value="Unassembled WGS sequence"/>
</dbReference>
<dbReference type="Pfam" id="PF14028">
    <property type="entry name" value="Lant_dehydr_C"/>
    <property type="match status" value="1"/>
</dbReference>
<evidence type="ECO:0000259" key="1">
    <source>
        <dbReference type="Pfam" id="PF04738"/>
    </source>
</evidence>
<organism evidence="3 4">
    <name type="scientific">Lactobacillus helveticus</name>
    <name type="common">Lactobacillus suntoryeus</name>
    <dbReference type="NCBI Taxonomy" id="1587"/>
    <lineage>
        <taxon>Bacteria</taxon>
        <taxon>Bacillati</taxon>
        <taxon>Bacillota</taxon>
        <taxon>Bacilli</taxon>
        <taxon>Lactobacillales</taxon>
        <taxon>Lactobacillaceae</taxon>
        <taxon>Lactobacillus</taxon>
    </lineage>
</organism>
<evidence type="ECO:0000313" key="3">
    <source>
        <dbReference type="EMBL" id="MPW14154.1"/>
    </source>
</evidence>
<sequence length="817" mass="96490">MENYFIRMGTRTTPFRLLTQECMASFDKDKHVHDYLTSNNTYMVGPCAIIDEKNKGKIKLRASSIYVKKLKNIYLERQDNKEKTVIINNSDFLEFVLNSLHDWKLYVTLWNTVKKEFPQISESNFIKYVNRLIMLGLLCSSYPSKYLKESLNFSVNSSKLPKNLEENVKKVINFLSYFIDSKQEYLGWSRLENYFRENYEFERIPLSQVVYDDEFIFWKNTKENYKRRENYKLLQEYIDLKLKNGHENIDISQSLISRLKNTNSNYALSGDLLLSYSGSQNKIVIDSGIGSSRSGKIVGRFVNLFSKTMRQKFAEFSQNSLSVDNSIKAEVRYLFADTKFAAINNNFTSYKYEINLNAPLDESKTELPISSLSVGIDQNGLYLWSEQLNKKVIPQFSNAINGLGVESEMYRFLYLISRNRYEEFKPLLPYYLENKNWSPRLTYEDMIIKREEWRLDSVFLSEYKEDFNKALKDWQNRYNVPSIVGLSQGEAPIIYNLDNPLHLKLLKRFIMKKDLKQVSFVEVPEITEWHESKISQLSFSFYVPYECNDNNENSVFLTQKRIKTDKVSLLQGLISINIFPSSYLKDSLSVVQKSIQNLNCKYFFINYLDNQRKSIRLRVWPINVVLLKNIFIRLDNLSAQKMIYDYQVVNYLPEYSRYGGQSFYNQMLTAFYQDSKNALCTEGMNSSDKCLATIDSIIQILDFVTIKSETWQQIQGFDEKLIDKHSSIIEKLERFNSKYNSKVKYQIQDDLGDYLKEIKLEYINNPSKYYSILLSFIHMHVNRYLAPSKKEERDIYLSILEYYRIKEDAKKYGKVRK</sequence>
<accession>A0A6A7K1M1</accession>
<feature type="domain" description="Lantibiotic dehydratase N-terminal" evidence="1">
    <location>
        <begin position="157"/>
        <end position="506"/>
    </location>
</feature>
<dbReference type="AlphaFoldDB" id="A0A6A7K1M1"/>
<comment type="caution">
    <text evidence="3">The sequence shown here is derived from an EMBL/GenBank/DDBJ whole genome shotgun (WGS) entry which is preliminary data.</text>
</comment>
<evidence type="ECO:0000313" key="4">
    <source>
        <dbReference type="Proteomes" id="UP000430466"/>
    </source>
</evidence>
<dbReference type="InterPro" id="IPR023809">
    <property type="entry name" value="Thiopep_bacteriocin_synth_dom"/>
</dbReference>
<dbReference type="EMBL" id="WHOE01000023">
    <property type="protein sequence ID" value="MPW14154.1"/>
    <property type="molecule type" value="Genomic_DNA"/>
</dbReference>
<protein>
    <submittedName>
        <fullName evidence="3">Uncharacterized protein</fullName>
    </submittedName>
</protein>
<feature type="domain" description="Thiopeptide-type bacteriocin biosynthesis" evidence="2">
    <location>
        <begin position="600"/>
        <end position="797"/>
    </location>
</feature>
<dbReference type="Pfam" id="PF04738">
    <property type="entry name" value="Lant_dehydr_N"/>
    <property type="match status" value="1"/>
</dbReference>
<reference evidence="3 4" key="1">
    <citation type="submission" date="2019-10" db="EMBL/GenBank/DDBJ databases">
        <title>Draft genome sequences of Lactobacillus strains.</title>
        <authorList>
            <person name="Cho G.-S."/>
            <person name="Fagbemigun O."/>
            <person name="Brinks E."/>
            <person name="Franz C.M.A.P."/>
        </authorList>
    </citation>
    <scope>NUCLEOTIDE SEQUENCE [LARGE SCALE GENOMIC DNA]</scope>
    <source>
        <strain evidence="3 4">313</strain>
    </source>
</reference>
<name>A0A6A7K1M1_LACHE</name>
<proteinExistence type="predicted"/>
<evidence type="ECO:0000259" key="2">
    <source>
        <dbReference type="Pfam" id="PF14028"/>
    </source>
</evidence>
<gene>
    <name evidence="3" type="ORF">GDZ32_03850</name>
</gene>
<dbReference type="InterPro" id="IPR006827">
    <property type="entry name" value="Lant_deHydtase_N"/>
</dbReference>
<dbReference type="NCBIfam" id="TIGR03891">
    <property type="entry name" value="thiopep_ocin"/>
    <property type="match status" value="1"/>
</dbReference>